<evidence type="ECO:0000313" key="1">
    <source>
        <dbReference type="EMBL" id="KAI8529042.1"/>
    </source>
</evidence>
<protein>
    <submittedName>
        <fullName evidence="1">Uncharacterized protein</fullName>
    </submittedName>
</protein>
<reference evidence="1" key="1">
    <citation type="submission" date="2022-02" db="EMBL/GenBank/DDBJ databases">
        <title>Plant Genome Project.</title>
        <authorList>
            <person name="Zhang R.-G."/>
        </authorList>
    </citation>
    <scope>NUCLEOTIDE SEQUENCE</scope>
    <source>
        <strain evidence="1">AT1</strain>
    </source>
</reference>
<gene>
    <name evidence="1" type="ORF">RHMOL_Rhmol12G0194900</name>
</gene>
<proteinExistence type="predicted"/>
<comment type="caution">
    <text evidence="1">The sequence shown here is derived from an EMBL/GenBank/DDBJ whole genome shotgun (WGS) entry which is preliminary data.</text>
</comment>
<accession>A0ACC0LKD4</accession>
<dbReference type="EMBL" id="CM046399">
    <property type="protein sequence ID" value="KAI8529042.1"/>
    <property type="molecule type" value="Genomic_DNA"/>
</dbReference>
<organism evidence="1 2">
    <name type="scientific">Rhododendron molle</name>
    <name type="common">Chinese azalea</name>
    <name type="synonym">Azalea mollis</name>
    <dbReference type="NCBI Taxonomy" id="49168"/>
    <lineage>
        <taxon>Eukaryota</taxon>
        <taxon>Viridiplantae</taxon>
        <taxon>Streptophyta</taxon>
        <taxon>Embryophyta</taxon>
        <taxon>Tracheophyta</taxon>
        <taxon>Spermatophyta</taxon>
        <taxon>Magnoliopsida</taxon>
        <taxon>eudicotyledons</taxon>
        <taxon>Gunneridae</taxon>
        <taxon>Pentapetalae</taxon>
        <taxon>asterids</taxon>
        <taxon>Ericales</taxon>
        <taxon>Ericaceae</taxon>
        <taxon>Ericoideae</taxon>
        <taxon>Rhodoreae</taxon>
        <taxon>Rhododendron</taxon>
    </lineage>
</organism>
<sequence length="416" mass="45779">MLKYILNRYQSPNRDPSCNVLVKLLVFSVSPALSAALTSTAPDSRSAGATGGVEIQPLNLGEEEQIDGCRRREEMGAKWRDREGEGDGKGLNLGVEAEGIRGLGREREGEKENAAPCMVEMRSRERGGALGTPREGELGGAGVGRVAKEGYSWDYFSLCGRFESTAFNVDGFSWGKEAAAGPSRCKRSCVQPAQEGPFFEGEVAESEDEAAEAGSGYYEQFTSSGDGKSHRGSFTVENLADIQRSVQDTPILRNLSSHPSVYLRAQKVPPPRPYRGAWFLAVTASITGIRFGGDPVRRLPSSVTTADVTRVLGINSNVIIEHSVIDWGSFTFGTFLQAMRCRVSGPSPSQLGFWPFLLWWSFEHMDVARVERGIDTFPRALRWIRPRARESDLSDFVTLRTQLQAQKKIQKKELDS</sequence>
<keyword evidence="2" id="KW-1185">Reference proteome</keyword>
<dbReference type="Proteomes" id="UP001062846">
    <property type="component" value="Chromosome 12"/>
</dbReference>
<evidence type="ECO:0000313" key="2">
    <source>
        <dbReference type="Proteomes" id="UP001062846"/>
    </source>
</evidence>
<name>A0ACC0LKD4_RHOML</name>